<comment type="caution">
    <text evidence="3">The sequence shown here is derived from an EMBL/GenBank/DDBJ whole genome shotgun (WGS) entry which is preliminary data.</text>
</comment>
<evidence type="ECO:0000313" key="4">
    <source>
        <dbReference type="Proteomes" id="UP001595075"/>
    </source>
</evidence>
<proteinExistence type="predicted"/>
<dbReference type="Proteomes" id="UP001595075">
    <property type="component" value="Unassembled WGS sequence"/>
</dbReference>
<reference evidence="3 4" key="1">
    <citation type="journal article" date="2024" name="Commun. Biol.">
        <title>Comparative genomic analysis of thermophilic fungi reveals convergent evolutionary adaptations and gene losses.</title>
        <authorList>
            <person name="Steindorff A.S."/>
            <person name="Aguilar-Pontes M.V."/>
            <person name="Robinson A.J."/>
            <person name="Andreopoulos B."/>
            <person name="LaButti K."/>
            <person name="Kuo A."/>
            <person name="Mondo S."/>
            <person name="Riley R."/>
            <person name="Otillar R."/>
            <person name="Haridas S."/>
            <person name="Lipzen A."/>
            <person name="Grimwood J."/>
            <person name="Schmutz J."/>
            <person name="Clum A."/>
            <person name="Reid I.D."/>
            <person name="Moisan M.C."/>
            <person name="Butler G."/>
            <person name="Nguyen T.T.M."/>
            <person name="Dewar K."/>
            <person name="Conant G."/>
            <person name="Drula E."/>
            <person name="Henrissat B."/>
            <person name="Hansel C."/>
            <person name="Singer S."/>
            <person name="Hutchinson M.I."/>
            <person name="de Vries R.P."/>
            <person name="Natvig D.O."/>
            <person name="Powell A.J."/>
            <person name="Tsang A."/>
            <person name="Grigoriev I.V."/>
        </authorList>
    </citation>
    <scope>NUCLEOTIDE SEQUENCE [LARGE SCALE GENOMIC DNA]</scope>
    <source>
        <strain evidence="3 4">CBS 494.80</strain>
    </source>
</reference>
<dbReference type="InterPro" id="IPR025676">
    <property type="entry name" value="Clr5_dom"/>
</dbReference>
<feature type="domain" description="Clr5" evidence="2">
    <location>
        <begin position="56"/>
        <end position="108"/>
    </location>
</feature>
<protein>
    <recommendedName>
        <fullName evidence="2">Clr5 domain-containing protein</fullName>
    </recommendedName>
</protein>
<dbReference type="EMBL" id="JAZHXI010000003">
    <property type="protein sequence ID" value="KAL2072966.1"/>
    <property type="molecule type" value="Genomic_DNA"/>
</dbReference>
<evidence type="ECO:0000259" key="2">
    <source>
        <dbReference type="Pfam" id="PF14420"/>
    </source>
</evidence>
<name>A0ABR4CU61_9HELO</name>
<gene>
    <name evidence="3" type="ORF">VTL71DRAFT_10290</name>
</gene>
<feature type="compositionally biased region" description="Polar residues" evidence="1">
    <location>
        <begin position="231"/>
        <end position="242"/>
    </location>
</feature>
<evidence type="ECO:0000256" key="1">
    <source>
        <dbReference type="SAM" id="MobiDB-lite"/>
    </source>
</evidence>
<keyword evidence="4" id="KW-1185">Reference proteome</keyword>
<dbReference type="PANTHER" id="PTHR38788">
    <property type="entry name" value="CLR5 DOMAIN-CONTAINING PROTEIN"/>
    <property type="match status" value="1"/>
</dbReference>
<sequence length="468" mass="52867">MPQHMNEEHPLSGDGDWGLGLFLFSTFILHQTILNVMEVNMSQAEVSSSHLDVPYAQRWEILKPILSRLYIDEKKGVKEIVNIMQAEYRFYASQTQYKRQFGIWNLAKALPSKKKEKIAKVLQTRAQQSKNTAVKYNGHDQSTAMRRYLKEQKRQNVALLPKVSLSIENLTGHALQCGNHLFMNWNMSPAVLAFLRSNATDALSPGLQYGTPMSGVEMHTPASNPAPSPAQQTGPPSQKNNVLSNEQSSMMLVARETLLISRTHTFLTGDHMALLGGMNSQEQMITTDWLHQFWQFSFRTARTWGRGPRTWNAESLDFKRLAVANIHNSSNSAAVNAGSPNVHLEGPTYWHRSSPNGGMKKPDSECRWSIHVRTIHYEKLASPPPDLNSSFEMGNEETWKPWAEHGSIHNFAEKLEQNIESNSFSDVNMEELPLAANQITRGLKRDTRTVACGSFWVQHYGSQHVLGE</sequence>
<dbReference type="PANTHER" id="PTHR38788:SF3">
    <property type="entry name" value="CLR5 DOMAIN-CONTAINING PROTEIN"/>
    <property type="match status" value="1"/>
</dbReference>
<accession>A0ABR4CU61</accession>
<evidence type="ECO:0000313" key="3">
    <source>
        <dbReference type="EMBL" id="KAL2072966.1"/>
    </source>
</evidence>
<organism evidence="3 4">
    <name type="scientific">Oculimacula yallundae</name>
    <dbReference type="NCBI Taxonomy" id="86028"/>
    <lineage>
        <taxon>Eukaryota</taxon>
        <taxon>Fungi</taxon>
        <taxon>Dikarya</taxon>
        <taxon>Ascomycota</taxon>
        <taxon>Pezizomycotina</taxon>
        <taxon>Leotiomycetes</taxon>
        <taxon>Helotiales</taxon>
        <taxon>Ploettnerulaceae</taxon>
        <taxon>Oculimacula</taxon>
    </lineage>
</organism>
<feature type="region of interest" description="Disordered" evidence="1">
    <location>
        <begin position="210"/>
        <end position="242"/>
    </location>
</feature>
<dbReference type="Pfam" id="PF14420">
    <property type="entry name" value="Clr5"/>
    <property type="match status" value="1"/>
</dbReference>